<dbReference type="PRINTS" id="PR00706">
    <property type="entry name" value="PYROGLUPTASE"/>
</dbReference>
<dbReference type="EMBL" id="CP121208">
    <property type="protein sequence ID" value="WFM83499.1"/>
    <property type="molecule type" value="Genomic_DNA"/>
</dbReference>
<evidence type="ECO:0000256" key="4">
    <source>
        <dbReference type="ARBA" id="ARBA00006641"/>
    </source>
</evidence>
<dbReference type="NCBIfam" id="TIGR00504">
    <property type="entry name" value="pyro_pdase"/>
    <property type="match status" value="1"/>
</dbReference>
<dbReference type="InterPro" id="IPR036440">
    <property type="entry name" value="Peptidase_C15-like_sf"/>
</dbReference>
<protein>
    <recommendedName>
        <fullName evidence="9">Pyrrolidone-carboxylate peptidase</fullName>
        <ecNumber evidence="9">3.4.19.3</ecNumber>
    </recommendedName>
    <alternativeName>
        <fullName evidence="9">5-oxoprolyl-peptidase</fullName>
    </alternativeName>
    <alternativeName>
        <fullName evidence="9">Pyroglutamyl-peptidase I</fullName>
        <shortName evidence="9">PGP-I</shortName>
        <shortName evidence="9">Pyrase</shortName>
    </alternativeName>
</protein>
<accession>A0ABY8FYA7</accession>
<comment type="function">
    <text evidence="2 9">Removes 5-oxoproline from various penultimate amino acid residues except L-proline.</text>
</comment>
<proteinExistence type="inferred from homology"/>
<evidence type="ECO:0000313" key="13">
    <source>
        <dbReference type="Proteomes" id="UP001215216"/>
    </source>
</evidence>
<comment type="similarity">
    <text evidence="4 9">Belongs to the peptidase C15 family.</text>
</comment>
<comment type="subcellular location">
    <subcellularLocation>
        <location evidence="3 9">Cytoplasm</location>
    </subcellularLocation>
</comment>
<evidence type="ECO:0000256" key="11">
    <source>
        <dbReference type="PROSITE-ProRule" id="PRU10077"/>
    </source>
</evidence>
<keyword evidence="5 9" id="KW-0963">Cytoplasm</keyword>
<evidence type="ECO:0000256" key="2">
    <source>
        <dbReference type="ARBA" id="ARBA00002280"/>
    </source>
</evidence>
<dbReference type="Pfam" id="PF01470">
    <property type="entry name" value="Peptidase_C15"/>
    <property type="match status" value="1"/>
</dbReference>
<keyword evidence="8 9" id="KW-0788">Thiol protease</keyword>
<dbReference type="Gene3D" id="3.40.630.20">
    <property type="entry name" value="Peptidase C15, pyroglutamyl peptidase I-like"/>
    <property type="match status" value="1"/>
</dbReference>
<evidence type="ECO:0000256" key="1">
    <source>
        <dbReference type="ARBA" id="ARBA00001770"/>
    </source>
</evidence>
<dbReference type="HAMAP" id="MF_00417">
    <property type="entry name" value="Pyrrolid_peptidase"/>
    <property type="match status" value="1"/>
</dbReference>
<evidence type="ECO:0000313" key="12">
    <source>
        <dbReference type="EMBL" id="WFM83499.1"/>
    </source>
</evidence>
<dbReference type="PIRSF" id="PIRSF015592">
    <property type="entry name" value="Prld-crbxl_pptds"/>
    <property type="match status" value="1"/>
</dbReference>
<keyword evidence="7 9" id="KW-0378">Hydrolase</keyword>
<dbReference type="EC" id="3.4.19.3" evidence="9"/>
<dbReference type="InterPro" id="IPR000816">
    <property type="entry name" value="Peptidase_C15"/>
</dbReference>
<dbReference type="Proteomes" id="UP001215216">
    <property type="component" value="Chromosome"/>
</dbReference>
<dbReference type="GO" id="GO:0016920">
    <property type="term" value="F:pyroglutamyl-peptidase activity"/>
    <property type="evidence" value="ECO:0007669"/>
    <property type="project" value="UniProtKB-EC"/>
</dbReference>
<sequence>MKILVTGFDPFDGEAVNPAWEAVRRLPSTLQGAQIVTAQVPTVFGDAIAKVRNLVELHHPDAIVNVGQAGGRQGITVERVAINIDDARIADNAGNTPIDQPVVNGGPAAYFATVPIKAMVAAIRSVGLPGMVSNTAGTFVCNHLMYGSLFLAEEYSAQEHPVRAGFIHVPFLPEQVEQRPEMPSMSLDDIVAGLSAAIGAIVTTTTDLHAAEGTEF</sequence>
<feature type="active site" evidence="9 11">
    <location>
        <position position="141"/>
    </location>
</feature>
<evidence type="ECO:0000256" key="10">
    <source>
        <dbReference type="PROSITE-ProRule" id="PRU10076"/>
    </source>
</evidence>
<evidence type="ECO:0000256" key="3">
    <source>
        <dbReference type="ARBA" id="ARBA00004496"/>
    </source>
</evidence>
<dbReference type="PROSITE" id="PS01334">
    <property type="entry name" value="PYRASE_CYS"/>
    <property type="match status" value="1"/>
</dbReference>
<dbReference type="PROSITE" id="PS01333">
    <property type="entry name" value="PYRASE_GLU"/>
    <property type="match status" value="1"/>
</dbReference>
<gene>
    <name evidence="9 12" type="primary">pcp</name>
    <name evidence="12" type="ORF">P7079_00520</name>
</gene>
<feature type="active site" evidence="9 10">
    <location>
        <position position="78"/>
    </location>
</feature>
<keyword evidence="13" id="KW-1185">Reference proteome</keyword>
<comment type="catalytic activity">
    <reaction evidence="1 9 10">
        <text>Release of an N-terminal pyroglutamyl group from a polypeptide, the second amino acid generally not being Pro.</text>
        <dbReference type="EC" id="3.4.19.3"/>
    </reaction>
</comment>
<dbReference type="InterPro" id="IPR016125">
    <property type="entry name" value="Peptidase_C15-like"/>
</dbReference>
<dbReference type="PANTHER" id="PTHR23402">
    <property type="entry name" value="PROTEASE FAMILY C15 PYROGLUTAMYL-PEPTIDASE I-RELATED"/>
    <property type="match status" value="1"/>
</dbReference>
<evidence type="ECO:0000256" key="8">
    <source>
        <dbReference type="ARBA" id="ARBA00022807"/>
    </source>
</evidence>
<evidence type="ECO:0000256" key="7">
    <source>
        <dbReference type="ARBA" id="ARBA00022801"/>
    </source>
</evidence>
<dbReference type="RefSeq" id="WP_278012894.1">
    <property type="nucleotide sequence ID" value="NZ_CP121208.1"/>
</dbReference>
<keyword evidence="6 9" id="KW-0645">Protease</keyword>
<dbReference type="InterPro" id="IPR033694">
    <property type="entry name" value="PGPEP1_Cys_AS"/>
</dbReference>
<name>A0ABY8FYA7_9ACTO</name>
<dbReference type="InterPro" id="IPR029762">
    <property type="entry name" value="PGP-I_bact-type"/>
</dbReference>
<evidence type="ECO:0000256" key="6">
    <source>
        <dbReference type="ARBA" id="ARBA00022670"/>
    </source>
</evidence>
<feature type="active site" evidence="9">
    <location>
        <position position="168"/>
    </location>
</feature>
<evidence type="ECO:0000256" key="9">
    <source>
        <dbReference type="HAMAP-Rule" id="MF_00417"/>
    </source>
</evidence>
<dbReference type="CDD" id="cd00501">
    <property type="entry name" value="Peptidase_C15"/>
    <property type="match status" value="1"/>
</dbReference>
<dbReference type="SUPFAM" id="SSF53182">
    <property type="entry name" value="Pyrrolidone carboxyl peptidase (pyroglutamate aminopeptidase)"/>
    <property type="match status" value="1"/>
</dbReference>
<dbReference type="PANTHER" id="PTHR23402:SF1">
    <property type="entry name" value="PYROGLUTAMYL-PEPTIDASE I"/>
    <property type="match status" value="1"/>
</dbReference>
<reference evidence="12 13" key="1">
    <citation type="submission" date="2023-03" db="EMBL/GenBank/DDBJ databases">
        <title>Complete genome of Arcanobacterium canis strain DSM 25104 isolated in 2010 from a canine otitis externa in Germany.</title>
        <authorList>
            <person name="Borowiak M."/>
            <person name="Kreitlow A."/>
            <person name="Malorny B."/>
            <person name="Laemmler C."/>
            <person name="Prenger-Berninghoff E."/>
            <person name="Ploetz M."/>
            <person name="Abdulmawjood A."/>
        </authorList>
    </citation>
    <scope>NUCLEOTIDE SEQUENCE [LARGE SCALE GENOMIC DNA]</scope>
    <source>
        <strain evidence="12 13">DSM 25104</strain>
    </source>
</reference>
<organism evidence="12 13">
    <name type="scientific">Arcanobacterium canis</name>
    <dbReference type="NCBI Taxonomy" id="999183"/>
    <lineage>
        <taxon>Bacteria</taxon>
        <taxon>Bacillati</taxon>
        <taxon>Actinomycetota</taxon>
        <taxon>Actinomycetes</taxon>
        <taxon>Actinomycetales</taxon>
        <taxon>Actinomycetaceae</taxon>
        <taxon>Arcanobacterium</taxon>
    </lineage>
</organism>
<comment type="subunit">
    <text evidence="9">Homotetramer.</text>
</comment>
<dbReference type="InterPro" id="IPR033693">
    <property type="entry name" value="PGPEP1_Glu_AS"/>
</dbReference>
<evidence type="ECO:0000256" key="5">
    <source>
        <dbReference type="ARBA" id="ARBA00022490"/>
    </source>
</evidence>
<dbReference type="NCBIfam" id="NF009676">
    <property type="entry name" value="PRK13197.1"/>
    <property type="match status" value="1"/>
</dbReference>